<gene>
    <name evidence="5" type="primary">msrB</name>
    <name evidence="5" type="ORF">RT723_00830</name>
</gene>
<comment type="caution">
    <text evidence="5">The sequence shown here is derived from an EMBL/GenBank/DDBJ whole genome shotgun (WGS) entry which is preliminary data.</text>
</comment>
<dbReference type="PANTHER" id="PTHR10173:SF52">
    <property type="entry name" value="METHIONINE-R-SULFOXIDE REDUCTASE B1"/>
    <property type="match status" value="1"/>
</dbReference>
<dbReference type="EC" id="1.8.4.12" evidence="2"/>
<dbReference type="GO" id="GO:0033743">
    <property type="term" value="F:peptide-methionine (R)-S-oxide reductase activity"/>
    <property type="evidence" value="ECO:0007669"/>
    <property type="project" value="UniProtKB-EC"/>
</dbReference>
<dbReference type="RefSeq" id="WP_216055602.1">
    <property type="nucleotide sequence ID" value="NZ_JAWCUA010000001.1"/>
</dbReference>
<evidence type="ECO:0000256" key="1">
    <source>
        <dbReference type="ARBA" id="ARBA00007174"/>
    </source>
</evidence>
<accession>A0ABU3QVX4</accession>
<dbReference type="Proteomes" id="UP001257914">
    <property type="component" value="Unassembled WGS sequence"/>
</dbReference>
<dbReference type="NCBIfam" id="TIGR00357">
    <property type="entry name" value="peptide-methionine (R)-S-oxide reductase MsrB"/>
    <property type="match status" value="1"/>
</dbReference>
<organism evidence="5 6">
    <name type="scientific">Psychrosphaera aquimarina</name>
    <dbReference type="NCBI Taxonomy" id="2044854"/>
    <lineage>
        <taxon>Bacteria</taxon>
        <taxon>Pseudomonadati</taxon>
        <taxon>Pseudomonadota</taxon>
        <taxon>Gammaproteobacteria</taxon>
        <taxon>Alteromonadales</taxon>
        <taxon>Pseudoalteromonadaceae</taxon>
        <taxon>Psychrosphaera</taxon>
    </lineage>
</organism>
<feature type="domain" description="MsrB" evidence="4">
    <location>
        <begin position="8"/>
        <end position="129"/>
    </location>
</feature>
<dbReference type="Pfam" id="PF01641">
    <property type="entry name" value="SelR"/>
    <property type="match status" value="1"/>
</dbReference>
<sequence length="131" mass="14887">MDKVTKSEQEWQAELDEETYRVTRLKGTERPYTGKYLDHNEQGQYVCVCCGSQLFNSTQKFDSHCGWPSFDQSIEGSVEYHKDLTLGMVRVEITCAKCDAHLGHIFEDGPTETGNRYCVNSVSLTFDDGSK</sequence>
<comment type="catalytic activity">
    <reaction evidence="3">
        <text>L-methionyl-[protein] + [thioredoxin]-disulfide + H2O = L-methionyl-(R)-S-oxide-[protein] + [thioredoxin]-dithiol</text>
        <dbReference type="Rhea" id="RHEA:24164"/>
        <dbReference type="Rhea" id="RHEA-COMP:10698"/>
        <dbReference type="Rhea" id="RHEA-COMP:10700"/>
        <dbReference type="Rhea" id="RHEA-COMP:12313"/>
        <dbReference type="Rhea" id="RHEA-COMP:12314"/>
        <dbReference type="ChEBI" id="CHEBI:15377"/>
        <dbReference type="ChEBI" id="CHEBI:16044"/>
        <dbReference type="ChEBI" id="CHEBI:29950"/>
        <dbReference type="ChEBI" id="CHEBI:45764"/>
        <dbReference type="ChEBI" id="CHEBI:50058"/>
        <dbReference type="EC" id="1.8.4.12"/>
    </reaction>
</comment>
<dbReference type="PROSITE" id="PS51790">
    <property type="entry name" value="MSRB"/>
    <property type="match status" value="1"/>
</dbReference>
<keyword evidence="6" id="KW-1185">Reference proteome</keyword>
<proteinExistence type="inferred from homology"/>
<evidence type="ECO:0000256" key="3">
    <source>
        <dbReference type="ARBA" id="ARBA00048488"/>
    </source>
</evidence>
<comment type="similarity">
    <text evidence="1">Belongs to the MsrB Met sulfoxide reductase family.</text>
</comment>
<protein>
    <recommendedName>
        <fullName evidence="2">peptide-methionine (R)-S-oxide reductase</fullName>
        <ecNumber evidence="2">1.8.4.12</ecNumber>
    </recommendedName>
</protein>
<dbReference type="PANTHER" id="PTHR10173">
    <property type="entry name" value="METHIONINE SULFOXIDE REDUCTASE"/>
    <property type="match status" value="1"/>
</dbReference>
<evidence type="ECO:0000256" key="2">
    <source>
        <dbReference type="ARBA" id="ARBA00012499"/>
    </source>
</evidence>
<dbReference type="EMBL" id="JAWCUA010000001">
    <property type="protein sequence ID" value="MDU0111574.1"/>
    <property type="molecule type" value="Genomic_DNA"/>
</dbReference>
<dbReference type="InterPro" id="IPR028427">
    <property type="entry name" value="Met_Sox_Rdtase_MsrB"/>
</dbReference>
<dbReference type="InterPro" id="IPR002579">
    <property type="entry name" value="Met_Sox_Rdtase_MsrB_dom"/>
</dbReference>
<evidence type="ECO:0000259" key="4">
    <source>
        <dbReference type="PROSITE" id="PS51790"/>
    </source>
</evidence>
<name>A0ABU3QVX4_9GAMM</name>
<evidence type="ECO:0000313" key="6">
    <source>
        <dbReference type="Proteomes" id="UP001257914"/>
    </source>
</evidence>
<keyword evidence="5" id="KW-0560">Oxidoreductase</keyword>
<evidence type="ECO:0000313" key="5">
    <source>
        <dbReference type="EMBL" id="MDU0111574.1"/>
    </source>
</evidence>
<reference evidence="5 6" key="1">
    <citation type="submission" date="2023-10" db="EMBL/GenBank/DDBJ databases">
        <title>Psychrosphaera aquimaarina strain SW33 isolated from seawater.</title>
        <authorList>
            <person name="Bayburt H."/>
            <person name="Kim J.M."/>
            <person name="Choi B.J."/>
            <person name="Jeon C.O."/>
        </authorList>
    </citation>
    <scope>NUCLEOTIDE SEQUENCE [LARGE SCALE GENOMIC DNA]</scope>
    <source>
        <strain evidence="5 6">KCTC 52743</strain>
    </source>
</reference>